<dbReference type="Proteomes" id="UP001283341">
    <property type="component" value="Unassembled WGS sequence"/>
</dbReference>
<evidence type="ECO:0000313" key="2">
    <source>
        <dbReference type="EMBL" id="KAK3325474.1"/>
    </source>
</evidence>
<keyword evidence="3" id="KW-1185">Reference proteome</keyword>
<proteinExistence type="predicted"/>
<feature type="compositionally biased region" description="Basic residues" evidence="1">
    <location>
        <begin position="222"/>
        <end position="231"/>
    </location>
</feature>
<comment type="caution">
    <text evidence="2">The sequence shown here is derived from an EMBL/GenBank/DDBJ whole genome shotgun (WGS) entry which is preliminary data.</text>
</comment>
<feature type="region of interest" description="Disordered" evidence="1">
    <location>
        <begin position="79"/>
        <end position="123"/>
    </location>
</feature>
<accession>A0AAE0MBZ8</accession>
<organism evidence="2 3">
    <name type="scientific">Apodospora peruviana</name>
    <dbReference type="NCBI Taxonomy" id="516989"/>
    <lineage>
        <taxon>Eukaryota</taxon>
        <taxon>Fungi</taxon>
        <taxon>Dikarya</taxon>
        <taxon>Ascomycota</taxon>
        <taxon>Pezizomycotina</taxon>
        <taxon>Sordariomycetes</taxon>
        <taxon>Sordariomycetidae</taxon>
        <taxon>Sordariales</taxon>
        <taxon>Lasiosphaeriaceae</taxon>
        <taxon>Apodospora</taxon>
    </lineage>
</organism>
<dbReference type="EMBL" id="JAUEDM010000002">
    <property type="protein sequence ID" value="KAK3325474.1"/>
    <property type="molecule type" value="Genomic_DNA"/>
</dbReference>
<reference evidence="2" key="2">
    <citation type="submission" date="2023-06" db="EMBL/GenBank/DDBJ databases">
        <authorList>
            <consortium name="Lawrence Berkeley National Laboratory"/>
            <person name="Haridas S."/>
            <person name="Hensen N."/>
            <person name="Bonometti L."/>
            <person name="Westerberg I."/>
            <person name="Brannstrom I.O."/>
            <person name="Guillou S."/>
            <person name="Cros-Aarteil S."/>
            <person name="Calhoun S."/>
            <person name="Kuo A."/>
            <person name="Mondo S."/>
            <person name="Pangilinan J."/>
            <person name="Riley R."/>
            <person name="Labutti K."/>
            <person name="Andreopoulos B."/>
            <person name="Lipzen A."/>
            <person name="Chen C."/>
            <person name="Yanf M."/>
            <person name="Daum C."/>
            <person name="Ng V."/>
            <person name="Clum A."/>
            <person name="Steindorff A."/>
            <person name="Ohm R."/>
            <person name="Martin F."/>
            <person name="Silar P."/>
            <person name="Natvig D."/>
            <person name="Lalanne C."/>
            <person name="Gautier V."/>
            <person name="Ament-Velasquez S.L."/>
            <person name="Kruys A."/>
            <person name="Hutchinson M.I."/>
            <person name="Powell A.J."/>
            <person name="Barry K."/>
            <person name="Miller A.N."/>
            <person name="Grigoriev I.V."/>
            <person name="Debuchy R."/>
            <person name="Gladieux P."/>
            <person name="Thoren M.H."/>
            <person name="Johannesson H."/>
        </authorList>
    </citation>
    <scope>NUCLEOTIDE SEQUENCE</scope>
    <source>
        <strain evidence="2">CBS 118394</strain>
    </source>
</reference>
<evidence type="ECO:0008006" key="4">
    <source>
        <dbReference type="Google" id="ProtNLM"/>
    </source>
</evidence>
<feature type="region of interest" description="Disordered" evidence="1">
    <location>
        <begin position="208"/>
        <end position="231"/>
    </location>
</feature>
<reference evidence="2" key="1">
    <citation type="journal article" date="2023" name="Mol. Phylogenet. Evol.">
        <title>Genome-scale phylogeny and comparative genomics of the fungal order Sordariales.</title>
        <authorList>
            <person name="Hensen N."/>
            <person name="Bonometti L."/>
            <person name="Westerberg I."/>
            <person name="Brannstrom I.O."/>
            <person name="Guillou S."/>
            <person name="Cros-Aarteil S."/>
            <person name="Calhoun S."/>
            <person name="Haridas S."/>
            <person name="Kuo A."/>
            <person name="Mondo S."/>
            <person name="Pangilinan J."/>
            <person name="Riley R."/>
            <person name="LaButti K."/>
            <person name="Andreopoulos B."/>
            <person name="Lipzen A."/>
            <person name="Chen C."/>
            <person name="Yan M."/>
            <person name="Daum C."/>
            <person name="Ng V."/>
            <person name="Clum A."/>
            <person name="Steindorff A."/>
            <person name="Ohm R.A."/>
            <person name="Martin F."/>
            <person name="Silar P."/>
            <person name="Natvig D.O."/>
            <person name="Lalanne C."/>
            <person name="Gautier V."/>
            <person name="Ament-Velasquez S.L."/>
            <person name="Kruys A."/>
            <person name="Hutchinson M.I."/>
            <person name="Powell A.J."/>
            <person name="Barry K."/>
            <person name="Miller A.N."/>
            <person name="Grigoriev I.V."/>
            <person name="Debuchy R."/>
            <person name="Gladieux P."/>
            <person name="Hiltunen Thoren M."/>
            <person name="Johannesson H."/>
        </authorList>
    </citation>
    <scope>NUCLEOTIDE SEQUENCE</scope>
    <source>
        <strain evidence="2">CBS 118394</strain>
    </source>
</reference>
<gene>
    <name evidence="2" type="ORF">B0H66DRAFT_125215</name>
</gene>
<evidence type="ECO:0000256" key="1">
    <source>
        <dbReference type="SAM" id="MobiDB-lite"/>
    </source>
</evidence>
<protein>
    <recommendedName>
        <fullName evidence="4">Pal1-like protein</fullName>
    </recommendedName>
</protein>
<dbReference type="AlphaFoldDB" id="A0AAE0MBZ8"/>
<sequence>MALPSNLSRTASAIHKRTMYLRVNPVPASMSERRAVFRALQQHGEIQVFKKLHDASRFISVAATESTFRDIIDRSPLQFDYDDGRGPASALASDPRLGSPSRAKPATTTTGETTGSPPAANNARTFTIEAFPDPYYPHEKSIRMSPLHSKWPPSPYKSMTSSALLQAVPKDMAASGTWDWETGGQMEDNDVRIASMTENHNATRLRLLRKRTSSPLTEGVNQRRRRRPGQP</sequence>
<name>A0AAE0MBZ8_9PEZI</name>
<evidence type="ECO:0000313" key="3">
    <source>
        <dbReference type="Proteomes" id="UP001283341"/>
    </source>
</evidence>